<reference evidence="2" key="1">
    <citation type="submission" date="2021-02" db="EMBL/GenBank/DDBJ databases">
        <authorList>
            <person name="Dougan E. K."/>
            <person name="Rhodes N."/>
            <person name="Thang M."/>
            <person name="Chan C."/>
        </authorList>
    </citation>
    <scope>NUCLEOTIDE SEQUENCE</scope>
</reference>
<proteinExistence type="predicted"/>
<feature type="non-terminal residue" evidence="2">
    <location>
        <position position="1"/>
    </location>
</feature>
<dbReference type="PANTHER" id="PTHR31735">
    <property type="entry name" value="VACUOLAR MEMBRANE PROTEIN YPL162C"/>
    <property type="match status" value="1"/>
</dbReference>
<dbReference type="EMBL" id="CAJNNW010000097">
    <property type="protein sequence ID" value="CAE8623110.1"/>
    <property type="molecule type" value="Genomic_DNA"/>
</dbReference>
<feature type="non-terminal residue" evidence="2">
    <location>
        <position position="154"/>
    </location>
</feature>
<accession>A0A813G7X8</accession>
<name>A0A813G7X8_POLGL</name>
<protein>
    <submittedName>
        <fullName evidence="2">Uncharacterized protein</fullName>
    </submittedName>
</protein>
<dbReference type="InterPro" id="IPR022127">
    <property type="entry name" value="STIMATE/YPL162C"/>
</dbReference>
<dbReference type="GO" id="GO:0016020">
    <property type="term" value="C:membrane"/>
    <property type="evidence" value="ECO:0007669"/>
    <property type="project" value="TreeGrafter"/>
</dbReference>
<evidence type="ECO:0000313" key="2">
    <source>
        <dbReference type="EMBL" id="CAE8623110.1"/>
    </source>
</evidence>
<organism evidence="2 3">
    <name type="scientific">Polarella glacialis</name>
    <name type="common">Dinoflagellate</name>
    <dbReference type="NCBI Taxonomy" id="89957"/>
    <lineage>
        <taxon>Eukaryota</taxon>
        <taxon>Sar</taxon>
        <taxon>Alveolata</taxon>
        <taxon>Dinophyceae</taxon>
        <taxon>Suessiales</taxon>
        <taxon>Suessiaceae</taxon>
        <taxon>Polarella</taxon>
    </lineage>
</organism>
<evidence type="ECO:0000256" key="1">
    <source>
        <dbReference type="SAM" id="Phobius"/>
    </source>
</evidence>
<evidence type="ECO:0000313" key="3">
    <source>
        <dbReference type="Proteomes" id="UP000626109"/>
    </source>
</evidence>
<dbReference type="PANTHER" id="PTHR31735:SF1">
    <property type="entry name" value="VACUOLAR MEMBRANE PROTEIN YPL162C"/>
    <property type="match status" value="1"/>
</dbReference>
<gene>
    <name evidence="2" type="ORF">PGLA2088_LOCUS174</name>
</gene>
<feature type="transmembrane region" description="Helical" evidence="1">
    <location>
        <begin position="65"/>
        <end position="85"/>
    </location>
</feature>
<dbReference type="Proteomes" id="UP000626109">
    <property type="component" value="Unassembled WGS sequence"/>
</dbReference>
<sequence>NLRVVWSFWHPGSAIHWSPRRSFLTWVGDMSKQMVGAGWGHCMNIATAVVFGVELESSAANNQCVWYLVGFLCDISFVTFLCWAVNAAIRNLADHHELCEADCVGRSVFRTGRSLLLPSLHFPHAGALWPPSCAAFGVCSRDSSSWRRLSVRGA</sequence>
<keyword evidence="1" id="KW-1133">Transmembrane helix</keyword>
<dbReference type="AlphaFoldDB" id="A0A813G7X8"/>
<keyword evidence="1" id="KW-0812">Transmembrane</keyword>
<comment type="caution">
    <text evidence="2">The sequence shown here is derived from an EMBL/GenBank/DDBJ whole genome shotgun (WGS) entry which is preliminary data.</text>
</comment>
<keyword evidence="1" id="KW-0472">Membrane</keyword>